<comment type="caution">
    <text evidence="2">The sequence shown here is derived from an EMBL/GenBank/DDBJ whole genome shotgun (WGS) entry which is preliminary data.</text>
</comment>
<reference evidence="4" key="2">
    <citation type="journal article" date="2019" name="Int. J. Syst. Evol. Microbiol.">
        <title>The Global Catalogue of Microorganisms (GCM) 10K type strain sequencing project: providing services to taxonomists for standard genome sequencing and annotation.</title>
        <authorList>
            <consortium name="The Broad Institute Genomics Platform"/>
            <consortium name="The Broad Institute Genome Sequencing Center for Infectious Disease"/>
            <person name="Wu L."/>
            <person name="Ma J."/>
        </authorList>
    </citation>
    <scope>NUCLEOTIDE SEQUENCE [LARGE SCALE GENOMIC DNA]</scope>
    <source>
        <strain evidence="4">CGMCC 1.15644</strain>
    </source>
</reference>
<reference evidence="1" key="1">
    <citation type="journal article" date="2014" name="Int. J. Syst. Evol. Microbiol.">
        <title>Complete genome of a new Firmicutes species belonging to the dominant human colonic microbiota ('Ruminococcus bicirculans') reveals two chromosomes and a selective capacity to utilize plant glucans.</title>
        <authorList>
            <consortium name="NISC Comparative Sequencing Program"/>
            <person name="Wegmann U."/>
            <person name="Louis P."/>
            <person name="Goesmann A."/>
            <person name="Henrissat B."/>
            <person name="Duncan S.H."/>
            <person name="Flint H.J."/>
        </authorList>
    </citation>
    <scope>NUCLEOTIDE SEQUENCE</scope>
    <source>
        <strain evidence="1">CGMCC 1.15644</strain>
    </source>
</reference>
<dbReference type="GO" id="GO:0016787">
    <property type="term" value="F:hydrolase activity"/>
    <property type="evidence" value="ECO:0007669"/>
    <property type="project" value="UniProtKB-KW"/>
</dbReference>
<dbReference type="RefSeq" id="WP_132533634.1">
    <property type="nucleotide sequence ID" value="NZ_BMJO01000005.1"/>
</dbReference>
<dbReference type="EMBL" id="SLWO01000005">
    <property type="protein sequence ID" value="TCO23704.1"/>
    <property type="molecule type" value="Genomic_DNA"/>
</dbReference>
<dbReference type="NCBIfam" id="TIGR04549">
    <property type="entry name" value="LP_HExxH_w_tonB"/>
    <property type="match status" value="1"/>
</dbReference>
<dbReference type="AlphaFoldDB" id="A0A4R2HBI4"/>
<dbReference type="EMBL" id="BMJO01000005">
    <property type="protein sequence ID" value="GGE61959.1"/>
    <property type="molecule type" value="Genomic_DNA"/>
</dbReference>
<keyword evidence="2" id="KW-0378">Hydrolase</keyword>
<reference evidence="2 3" key="3">
    <citation type="submission" date="2019-03" db="EMBL/GenBank/DDBJ databases">
        <title>Genomic Encyclopedia of Type Strains, Phase IV (KMG-IV): sequencing the most valuable type-strain genomes for metagenomic binning, comparative biology and taxonomic classification.</title>
        <authorList>
            <person name="Goeker M."/>
        </authorList>
    </citation>
    <scope>NUCLEOTIDE SEQUENCE [LARGE SCALE GENOMIC DNA]</scope>
    <source>
        <strain evidence="2 3">DSM 103236</strain>
    </source>
</reference>
<evidence type="ECO:0000313" key="4">
    <source>
        <dbReference type="Proteomes" id="UP000622648"/>
    </source>
</evidence>
<sequence length="459" mass="51095">MKKTFKYGFVALVLLTILASCKKESKLNANLDAIDQNIIKDKNSTDIWLDQNFLNPYNIETKYRFDRFELASGKNITPPLVEQVIPAMEMVRDVWIRPYEVAGGGDFIKKISPKQFVLAGSAEYNSNGSITLGTAEGGRKIVLYVINSFDKTNINSVKQMIQVIQHEYTHILNQTVDFSPEYQTVSRGGYEANWTQRPLSEAYSLGFITQYARVSPIEDFAEQSSNMLMMGRVQYNAIVATTPADAQVKLKKKEQYVVDYFKTAFNIDFYQLQKEVQKALFKVSPPVLSRLTGYGVGYTTLYSNPTTDPNQSAEFLGLWNAARNSMAAGGFVLKDFKMTFRATNLMTLRYTFTNAAGTTTYSADADYTLALNASTGTTTFTLNATQPTATVPAVDPVPYSNMGVINARMAGVNSYFSTGSFRANWINQIIPGEIGYLGSLGAFYKTTNANSYFYGTMGQ</sequence>
<dbReference type="Proteomes" id="UP000622648">
    <property type="component" value="Unassembled WGS sequence"/>
</dbReference>
<gene>
    <name evidence="2" type="ORF">EV200_105173</name>
    <name evidence="1" type="ORF">GCM10011413_30410</name>
</gene>
<protein>
    <submittedName>
        <fullName evidence="2">Substrate import-associated zinc metallohydrolase lipoprotein</fullName>
    </submittedName>
</protein>
<proteinExistence type="predicted"/>
<dbReference type="Pfam" id="PF15890">
    <property type="entry name" value="Peptidase_Mx1"/>
    <property type="match status" value="1"/>
</dbReference>
<evidence type="ECO:0000313" key="2">
    <source>
        <dbReference type="EMBL" id="TCO23704.1"/>
    </source>
</evidence>
<reference evidence="1" key="4">
    <citation type="submission" date="2024-05" db="EMBL/GenBank/DDBJ databases">
        <authorList>
            <person name="Sun Q."/>
            <person name="Zhou Y."/>
        </authorList>
    </citation>
    <scope>NUCLEOTIDE SEQUENCE</scope>
    <source>
        <strain evidence="1">CGMCC 1.15644</strain>
    </source>
</reference>
<evidence type="ECO:0000313" key="3">
    <source>
        <dbReference type="Proteomes" id="UP000295684"/>
    </source>
</evidence>
<accession>A0A4R2HBI4</accession>
<dbReference type="Proteomes" id="UP000295684">
    <property type="component" value="Unassembled WGS sequence"/>
</dbReference>
<organism evidence="2 3">
    <name type="scientific">Pedobacter psychrotolerans</name>
    <dbReference type="NCBI Taxonomy" id="1843235"/>
    <lineage>
        <taxon>Bacteria</taxon>
        <taxon>Pseudomonadati</taxon>
        <taxon>Bacteroidota</taxon>
        <taxon>Sphingobacteriia</taxon>
        <taxon>Sphingobacteriales</taxon>
        <taxon>Sphingobacteriaceae</taxon>
        <taxon>Pedobacter</taxon>
    </lineage>
</organism>
<dbReference type="OrthoDB" id="1113652at2"/>
<keyword evidence="2" id="KW-0449">Lipoprotein</keyword>
<dbReference type="PROSITE" id="PS51257">
    <property type="entry name" value="PROKAR_LIPOPROTEIN"/>
    <property type="match status" value="1"/>
</dbReference>
<dbReference type="InterPro" id="IPR030890">
    <property type="entry name" value="LP_HExxH_w_TonB"/>
</dbReference>
<name>A0A4R2HBI4_9SPHI</name>
<keyword evidence="4" id="KW-1185">Reference proteome</keyword>
<evidence type="ECO:0000313" key="1">
    <source>
        <dbReference type="EMBL" id="GGE61959.1"/>
    </source>
</evidence>
<dbReference type="Gene3D" id="3.40.390.70">
    <property type="match status" value="1"/>
</dbReference>